<proteinExistence type="predicted"/>
<keyword evidence="2" id="KW-1185">Reference proteome</keyword>
<dbReference type="AlphaFoldDB" id="A0A7L4ZWG9"/>
<dbReference type="RefSeq" id="WP_151078890.1">
    <property type="nucleotide sequence ID" value="NZ_CP047647.1"/>
</dbReference>
<protein>
    <submittedName>
        <fullName evidence="1">Uncharacterized protein</fullName>
    </submittedName>
</protein>
<reference evidence="1 2" key="1">
    <citation type="submission" date="2019-09" db="EMBL/GenBank/DDBJ databases">
        <title>Genome sequence of Hymenobacter sp. M3.</title>
        <authorList>
            <person name="Srinivasan S."/>
        </authorList>
    </citation>
    <scope>NUCLEOTIDE SEQUENCE [LARGE SCALE GENOMIC DNA]</scope>
    <source>
        <strain evidence="1 2">M3</strain>
    </source>
</reference>
<evidence type="ECO:0000313" key="2">
    <source>
        <dbReference type="Proteomes" id="UP000326380"/>
    </source>
</evidence>
<name>A0A7L4ZWG9_9BACT</name>
<dbReference type="EMBL" id="VTWU01000003">
    <property type="protein sequence ID" value="KAA9333469.1"/>
    <property type="molecule type" value="Genomic_DNA"/>
</dbReference>
<dbReference type="Proteomes" id="UP000326380">
    <property type="component" value="Unassembled WGS sequence"/>
</dbReference>
<accession>A0A7L4ZWG9</accession>
<organism evidence="1 2">
    <name type="scientific">Hymenobacter busanensis</name>
    <dbReference type="NCBI Taxonomy" id="2607656"/>
    <lineage>
        <taxon>Bacteria</taxon>
        <taxon>Pseudomonadati</taxon>
        <taxon>Bacteroidota</taxon>
        <taxon>Cytophagia</taxon>
        <taxon>Cytophagales</taxon>
        <taxon>Hymenobacteraceae</taxon>
        <taxon>Hymenobacter</taxon>
    </lineage>
</organism>
<gene>
    <name evidence="1" type="ORF">F0P96_10905</name>
</gene>
<evidence type="ECO:0000313" key="1">
    <source>
        <dbReference type="EMBL" id="KAA9333469.1"/>
    </source>
</evidence>
<sequence length="262" mass="29138">MPYFLFLCALFLELFLSGSAVYAQLTSQATDLNGRWQTAKAGSEFIIDVTGPAATIRAVMGKGVGPAFVGGHLYDSIRYVGHNTWRARRNYWQPRLGATGDEGYWAKAEWLRLYLSPDKNTLTDSAHWTLYRFTPGPATAAVPRRKIVRDLGGVTGTFRLEAMPKGVPTDFIVADLANRTTDQRATVLLKAEDGKVRKLTLDPKVAEMHQFSGRSLEVQVLYHPYKAPKQQLRLFELVPGQPRTIVSTANREISASTVTPRP</sequence>
<comment type="caution">
    <text evidence="1">The sequence shown here is derived from an EMBL/GenBank/DDBJ whole genome shotgun (WGS) entry which is preliminary data.</text>
</comment>